<accession>A0AAN7QAQ9</accession>
<evidence type="ECO:0000313" key="1">
    <source>
        <dbReference type="EMBL" id="KAK4871533.1"/>
    </source>
</evidence>
<evidence type="ECO:0000313" key="2">
    <source>
        <dbReference type="Proteomes" id="UP001353858"/>
    </source>
</evidence>
<organism evidence="1 2">
    <name type="scientific">Aquatica leii</name>
    <dbReference type="NCBI Taxonomy" id="1421715"/>
    <lineage>
        <taxon>Eukaryota</taxon>
        <taxon>Metazoa</taxon>
        <taxon>Ecdysozoa</taxon>
        <taxon>Arthropoda</taxon>
        <taxon>Hexapoda</taxon>
        <taxon>Insecta</taxon>
        <taxon>Pterygota</taxon>
        <taxon>Neoptera</taxon>
        <taxon>Endopterygota</taxon>
        <taxon>Coleoptera</taxon>
        <taxon>Polyphaga</taxon>
        <taxon>Elateriformia</taxon>
        <taxon>Elateroidea</taxon>
        <taxon>Lampyridae</taxon>
        <taxon>Luciolinae</taxon>
        <taxon>Aquatica</taxon>
    </lineage>
</organism>
<dbReference type="EMBL" id="JARPUR010000008">
    <property type="protein sequence ID" value="KAK4871533.1"/>
    <property type="molecule type" value="Genomic_DNA"/>
</dbReference>
<dbReference type="Proteomes" id="UP001353858">
    <property type="component" value="Unassembled WGS sequence"/>
</dbReference>
<proteinExistence type="predicted"/>
<reference evidence="2" key="1">
    <citation type="submission" date="2023-01" db="EMBL/GenBank/DDBJ databases">
        <title>Key to firefly adult light organ development and bioluminescence: homeobox transcription factors regulate luciferase expression and transportation to peroxisome.</title>
        <authorList>
            <person name="Fu X."/>
        </authorList>
    </citation>
    <scope>NUCLEOTIDE SEQUENCE [LARGE SCALE GENOMIC DNA]</scope>
</reference>
<sequence>MSSTVAKFKGGNKLESHITPSLQTHTIDSAADLEAMQYNVRQYSDFFHYLSSVSVVHDRPYEVRRRRSKFMQLWIWFKKTFCRCCYMNNTEERCRTFF</sequence>
<keyword evidence="2" id="KW-1185">Reference proteome</keyword>
<protein>
    <submittedName>
        <fullName evidence="1">Uncharacterized protein</fullName>
    </submittedName>
</protein>
<name>A0AAN7QAQ9_9COLE</name>
<dbReference type="AlphaFoldDB" id="A0AAN7QAQ9"/>
<gene>
    <name evidence="1" type="ORF">RN001_015657</name>
</gene>
<comment type="caution">
    <text evidence="1">The sequence shown here is derived from an EMBL/GenBank/DDBJ whole genome shotgun (WGS) entry which is preliminary data.</text>
</comment>